<name>A0ABQ9EGR7_TEGGR</name>
<sequence>MNSLSREIWKRRANKNFKDTKITRDDRLIIHVIQNFVIIQSGVMDVFYKSQMLKHNESSSVLTTLLLKLKLDTLNQPMVSLYGPPVASMSYRQYS</sequence>
<gene>
    <name evidence="1" type="ORF">KUTeg_019503</name>
</gene>
<dbReference type="Proteomes" id="UP001217089">
    <property type="component" value="Unassembled WGS sequence"/>
</dbReference>
<reference evidence="1 2" key="1">
    <citation type="submission" date="2022-12" db="EMBL/GenBank/DDBJ databases">
        <title>Chromosome-level genome of Tegillarca granosa.</title>
        <authorList>
            <person name="Kim J."/>
        </authorList>
    </citation>
    <scope>NUCLEOTIDE SEQUENCE [LARGE SCALE GENOMIC DNA]</scope>
    <source>
        <strain evidence="1">Teg-2019</strain>
        <tissue evidence="1">Adductor muscle</tissue>
    </source>
</reference>
<keyword evidence="2" id="KW-1185">Reference proteome</keyword>
<evidence type="ECO:0000313" key="2">
    <source>
        <dbReference type="Proteomes" id="UP001217089"/>
    </source>
</evidence>
<accession>A0ABQ9EGR7</accession>
<proteinExistence type="predicted"/>
<protein>
    <submittedName>
        <fullName evidence="1">Uncharacterized protein</fullName>
    </submittedName>
</protein>
<organism evidence="1 2">
    <name type="scientific">Tegillarca granosa</name>
    <name type="common">Malaysian cockle</name>
    <name type="synonym">Anadara granosa</name>
    <dbReference type="NCBI Taxonomy" id="220873"/>
    <lineage>
        <taxon>Eukaryota</taxon>
        <taxon>Metazoa</taxon>
        <taxon>Spiralia</taxon>
        <taxon>Lophotrochozoa</taxon>
        <taxon>Mollusca</taxon>
        <taxon>Bivalvia</taxon>
        <taxon>Autobranchia</taxon>
        <taxon>Pteriomorphia</taxon>
        <taxon>Arcoida</taxon>
        <taxon>Arcoidea</taxon>
        <taxon>Arcidae</taxon>
        <taxon>Tegillarca</taxon>
    </lineage>
</organism>
<comment type="caution">
    <text evidence="1">The sequence shown here is derived from an EMBL/GenBank/DDBJ whole genome shotgun (WGS) entry which is preliminary data.</text>
</comment>
<dbReference type="EMBL" id="JARBDR010000917">
    <property type="protein sequence ID" value="KAJ8303107.1"/>
    <property type="molecule type" value="Genomic_DNA"/>
</dbReference>
<evidence type="ECO:0000313" key="1">
    <source>
        <dbReference type="EMBL" id="KAJ8303107.1"/>
    </source>
</evidence>